<evidence type="ECO:0000313" key="3">
    <source>
        <dbReference type="Proteomes" id="UP000179467"/>
    </source>
</evidence>
<organism evidence="2 3">
    <name type="scientific">Edaphosphingomonas haloaromaticamans</name>
    <dbReference type="NCBI Taxonomy" id="653954"/>
    <lineage>
        <taxon>Bacteria</taxon>
        <taxon>Pseudomonadati</taxon>
        <taxon>Pseudomonadota</taxon>
        <taxon>Alphaproteobacteria</taxon>
        <taxon>Sphingomonadales</taxon>
        <taxon>Rhizorhabdaceae</taxon>
        <taxon>Edaphosphingomonas</taxon>
    </lineage>
</organism>
<proteinExistence type="predicted"/>
<protein>
    <submittedName>
        <fullName evidence="2">RES domain protein</fullName>
    </submittedName>
</protein>
<dbReference type="SMART" id="SM00953">
    <property type="entry name" value="RES"/>
    <property type="match status" value="1"/>
</dbReference>
<dbReference type="RefSeq" id="WP_070934691.1">
    <property type="nucleotide sequence ID" value="NZ_MIPT01000001.1"/>
</dbReference>
<feature type="domain" description="RES" evidence="1">
    <location>
        <begin position="30"/>
        <end position="161"/>
    </location>
</feature>
<name>A0A1S1HIK0_9SPHN</name>
<dbReference type="InterPro" id="IPR014914">
    <property type="entry name" value="RES_dom"/>
</dbReference>
<keyword evidence="3" id="KW-1185">Reference proteome</keyword>
<accession>A0A1S1HIK0</accession>
<dbReference type="Proteomes" id="UP000179467">
    <property type="component" value="Unassembled WGS sequence"/>
</dbReference>
<sequence length="186" mass="20308">MAATLLRRINVGARLHRIHRIGHNAIFFGPLDGTPVARFDAPDGSYKVLYAARSLETAFGETLVRLPAIPHITSTAVQSRLRSELVATRTLRLYPLLDAGVSAHGLSFTDLHGDVYAKTREVSRVIHETTSADGILYTSRFDNQRCVAIFDRAAEAIELGSRRDLVIGPAEAASLAGHFGKTYVEP</sequence>
<dbReference type="OrthoDB" id="7257056at2"/>
<evidence type="ECO:0000259" key="1">
    <source>
        <dbReference type="SMART" id="SM00953"/>
    </source>
</evidence>
<evidence type="ECO:0000313" key="2">
    <source>
        <dbReference type="EMBL" id="OHT21672.1"/>
    </source>
</evidence>
<gene>
    <name evidence="2" type="ORF">BHE75_03683</name>
</gene>
<comment type="caution">
    <text evidence="2">The sequence shown here is derived from an EMBL/GenBank/DDBJ whole genome shotgun (WGS) entry which is preliminary data.</text>
</comment>
<reference evidence="2 3" key="1">
    <citation type="submission" date="2016-09" db="EMBL/GenBank/DDBJ databases">
        <title>Metabolic pathway, cell adaptation mechanisms and a novel monoxygenase revealed through proteogenomic-transcription analysis of a Sphingomonas haloaromaticamans strain degrading the fungicide ortho-phenylphenol.</title>
        <authorList>
            <person name="Perruchon C."/>
            <person name="Papadopoulou E.S."/>
            <person name="Rousidou C."/>
            <person name="Vasileiadis S."/>
            <person name="Tanou G."/>
            <person name="Amoutzias G."/>
            <person name="Molassiotis A."/>
            <person name="Karpouzas D.G."/>
        </authorList>
    </citation>
    <scope>NUCLEOTIDE SEQUENCE [LARGE SCALE GENOMIC DNA]</scope>
    <source>
        <strain evidence="2 3">P3</strain>
    </source>
</reference>
<dbReference type="EMBL" id="MIPT01000001">
    <property type="protein sequence ID" value="OHT21672.1"/>
    <property type="molecule type" value="Genomic_DNA"/>
</dbReference>
<dbReference type="AlphaFoldDB" id="A0A1S1HIK0"/>
<dbReference type="Pfam" id="PF08808">
    <property type="entry name" value="RES"/>
    <property type="match status" value="1"/>
</dbReference>